<keyword evidence="5 7" id="KW-1133">Transmembrane helix</keyword>
<keyword evidence="8" id="KW-1185">Reference proteome</keyword>
<dbReference type="PANTHER" id="PTHR10010">
    <property type="entry name" value="SOLUTE CARRIER FAMILY 34 SODIUM PHOSPHATE , MEMBER 2-RELATED"/>
    <property type="match status" value="1"/>
</dbReference>
<keyword evidence="3" id="KW-1003">Cell membrane</keyword>
<protein>
    <submittedName>
        <fullName evidence="9">Sodium-dependent phosphate transporter</fullName>
    </submittedName>
</protein>
<feature type="transmembrane region" description="Helical" evidence="7">
    <location>
        <begin position="98"/>
        <end position="118"/>
    </location>
</feature>
<accession>A0A915K3H3</accession>
<dbReference type="AlphaFoldDB" id="A0A915K3H3"/>
<feature type="transmembrane region" description="Helical" evidence="7">
    <location>
        <begin position="66"/>
        <end position="86"/>
    </location>
</feature>
<comment type="subcellular location">
    <subcellularLocation>
        <location evidence="1">Apical cell membrane</location>
        <topology evidence="1">Multi-pass membrane protein</topology>
    </subcellularLocation>
</comment>
<proteinExistence type="inferred from homology"/>
<dbReference type="GO" id="GO:0044341">
    <property type="term" value="P:sodium-dependent phosphate transport"/>
    <property type="evidence" value="ECO:0007669"/>
    <property type="project" value="InterPro"/>
</dbReference>
<dbReference type="PANTHER" id="PTHR10010:SF46">
    <property type="entry name" value="SODIUM-DEPENDENT PHOSPHATE TRANSPORT PROTEIN 2B"/>
    <property type="match status" value="1"/>
</dbReference>
<dbReference type="Pfam" id="PF02690">
    <property type="entry name" value="Na_Pi_cotrans"/>
    <property type="match status" value="1"/>
</dbReference>
<evidence type="ECO:0000256" key="2">
    <source>
        <dbReference type="ARBA" id="ARBA00005808"/>
    </source>
</evidence>
<dbReference type="WBParaSite" id="nRc.2.0.1.t32871-RA">
    <property type="protein sequence ID" value="nRc.2.0.1.t32871-RA"/>
    <property type="gene ID" value="nRc.2.0.1.g32871"/>
</dbReference>
<keyword evidence="4 7" id="KW-0812">Transmembrane</keyword>
<keyword evidence="6 7" id="KW-0472">Membrane</keyword>
<evidence type="ECO:0000256" key="3">
    <source>
        <dbReference type="ARBA" id="ARBA00022475"/>
    </source>
</evidence>
<dbReference type="InterPro" id="IPR003841">
    <property type="entry name" value="Na/Pi_transpt"/>
</dbReference>
<organism evidence="8 9">
    <name type="scientific">Romanomermis culicivorax</name>
    <name type="common">Nematode worm</name>
    <dbReference type="NCBI Taxonomy" id="13658"/>
    <lineage>
        <taxon>Eukaryota</taxon>
        <taxon>Metazoa</taxon>
        <taxon>Ecdysozoa</taxon>
        <taxon>Nematoda</taxon>
        <taxon>Enoplea</taxon>
        <taxon>Dorylaimia</taxon>
        <taxon>Mermithida</taxon>
        <taxon>Mermithoidea</taxon>
        <taxon>Mermithidae</taxon>
        <taxon>Romanomermis</taxon>
    </lineage>
</organism>
<comment type="similarity">
    <text evidence="2">Belongs to the SLC34A transporter family.</text>
</comment>
<evidence type="ECO:0000313" key="8">
    <source>
        <dbReference type="Proteomes" id="UP000887565"/>
    </source>
</evidence>
<dbReference type="GO" id="GO:0016324">
    <property type="term" value="C:apical plasma membrane"/>
    <property type="evidence" value="ECO:0007669"/>
    <property type="project" value="UniProtKB-SubCell"/>
</dbReference>
<feature type="transmembrane region" description="Helical" evidence="7">
    <location>
        <begin position="29"/>
        <end position="54"/>
    </location>
</feature>
<name>A0A915K3H3_ROMCU</name>
<dbReference type="Proteomes" id="UP000887565">
    <property type="component" value="Unplaced"/>
</dbReference>
<dbReference type="GO" id="GO:0005436">
    <property type="term" value="F:sodium:phosphate symporter activity"/>
    <property type="evidence" value="ECO:0007669"/>
    <property type="project" value="InterPro"/>
</dbReference>
<evidence type="ECO:0000256" key="1">
    <source>
        <dbReference type="ARBA" id="ARBA00004424"/>
    </source>
</evidence>
<sequence>MAFGNVILPTTGKEIANIFKSNEILKNPIADVMIGLLFTTVLHSSTVTTISVVMVNAQALTVQQGVYIAMGANVGTAVTTMIVALFESSQNQEFGRAFSAATIHCIYNWMGLITFFPIEWIMQLSTGKGFLNWFSQWLVGNVAQLNSSSKFQYDLIGRIVDPFTTRIMQVDNEVISELLQGKNVSRTIRKELCVYGNGTAYKCTVPELAVKTRLKSCVLLGSFLLNINLSDKTLGGILLVAALIILVCCMVGNIKVLSELLGGHVQTTVKKLLNFQKAAAHLHIDQIAIQRIVKEHELKAYCATLVHSLPEDDYGHHMDI</sequence>
<evidence type="ECO:0000256" key="6">
    <source>
        <dbReference type="ARBA" id="ARBA00023136"/>
    </source>
</evidence>
<evidence type="ECO:0000256" key="7">
    <source>
        <dbReference type="SAM" id="Phobius"/>
    </source>
</evidence>
<evidence type="ECO:0000313" key="9">
    <source>
        <dbReference type="WBParaSite" id="nRc.2.0.1.t32871-RA"/>
    </source>
</evidence>
<reference evidence="9" key="1">
    <citation type="submission" date="2022-11" db="UniProtKB">
        <authorList>
            <consortium name="WormBaseParasite"/>
        </authorList>
    </citation>
    <scope>IDENTIFICATION</scope>
</reference>
<evidence type="ECO:0000256" key="4">
    <source>
        <dbReference type="ARBA" id="ARBA00022692"/>
    </source>
</evidence>
<evidence type="ECO:0000256" key="5">
    <source>
        <dbReference type="ARBA" id="ARBA00022989"/>
    </source>
</evidence>
<feature type="transmembrane region" description="Helical" evidence="7">
    <location>
        <begin position="234"/>
        <end position="254"/>
    </location>
</feature>